<evidence type="ECO:0000256" key="10">
    <source>
        <dbReference type="SAM" id="SignalP"/>
    </source>
</evidence>
<keyword evidence="2" id="KW-0813">Transport</keyword>
<keyword evidence="4" id="KW-0547">Nucleotide-binding</keyword>
<dbReference type="GO" id="GO:0016887">
    <property type="term" value="F:ATP hydrolysis activity"/>
    <property type="evidence" value="ECO:0007669"/>
    <property type="project" value="InterPro"/>
</dbReference>
<name>A0A813KIR1_POLGL</name>
<evidence type="ECO:0000313" key="16">
    <source>
        <dbReference type="Proteomes" id="UP000654075"/>
    </source>
</evidence>
<dbReference type="Proteomes" id="UP000626109">
    <property type="component" value="Unassembled WGS sequence"/>
</dbReference>
<dbReference type="PROSITE" id="PS50929">
    <property type="entry name" value="ABC_TM1F"/>
    <property type="match status" value="1"/>
</dbReference>
<feature type="transmembrane region" description="Helical" evidence="9">
    <location>
        <begin position="365"/>
        <end position="387"/>
    </location>
</feature>
<dbReference type="AlphaFoldDB" id="A0A813KIR1"/>
<evidence type="ECO:0008006" key="17">
    <source>
        <dbReference type="Google" id="ProtNLM"/>
    </source>
</evidence>
<evidence type="ECO:0000313" key="15">
    <source>
        <dbReference type="Proteomes" id="UP000626109"/>
    </source>
</evidence>
<feature type="domain" description="ABC transporter" evidence="11">
    <location>
        <begin position="639"/>
        <end position="881"/>
    </location>
</feature>
<evidence type="ECO:0000313" key="14">
    <source>
        <dbReference type="EMBL" id="CAE8704963.1"/>
    </source>
</evidence>
<dbReference type="InterPro" id="IPR003439">
    <property type="entry name" value="ABC_transporter-like_ATP-bd"/>
</dbReference>
<gene>
    <name evidence="13" type="ORF">PGLA1383_LOCUS48774</name>
    <name evidence="14" type="ORF">PGLA2088_LOCUS33464</name>
</gene>
<evidence type="ECO:0000256" key="3">
    <source>
        <dbReference type="ARBA" id="ARBA00022692"/>
    </source>
</evidence>
<dbReference type="PROSITE" id="PS50893">
    <property type="entry name" value="ABC_TRANSPORTER_2"/>
    <property type="match status" value="1"/>
</dbReference>
<comment type="caution">
    <text evidence="14">The sequence shown here is derived from an EMBL/GenBank/DDBJ whole genome shotgun (WGS) entry which is preliminary data.</text>
</comment>
<dbReference type="InterPro" id="IPR036640">
    <property type="entry name" value="ABC1_TM_sf"/>
</dbReference>
<dbReference type="GO" id="GO:0015421">
    <property type="term" value="F:ABC-type oligopeptide transporter activity"/>
    <property type="evidence" value="ECO:0007669"/>
    <property type="project" value="TreeGrafter"/>
</dbReference>
<keyword evidence="16" id="KW-1185">Reference proteome</keyword>
<proteinExistence type="predicted"/>
<feature type="region of interest" description="Disordered" evidence="8">
    <location>
        <begin position="55"/>
        <end position="76"/>
    </location>
</feature>
<reference evidence="14" key="1">
    <citation type="submission" date="2021-02" db="EMBL/GenBank/DDBJ databases">
        <authorList>
            <person name="Dougan E. K."/>
            <person name="Rhodes N."/>
            <person name="Thang M."/>
            <person name="Chan C."/>
        </authorList>
    </citation>
    <scope>NUCLEOTIDE SEQUENCE</scope>
</reference>
<dbReference type="EMBL" id="CAJNNV010030538">
    <property type="protein sequence ID" value="CAE8632845.1"/>
    <property type="molecule type" value="Genomic_DNA"/>
</dbReference>
<dbReference type="GO" id="GO:0090374">
    <property type="term" value="P:oligopeptide export from mitochondrion"/>
    <property type="evidence" value="ECO:0007669"/>
    <property type="project" value="TreeGrafter"/>
</dbReference>
<evidence type="ECO:0000256" key="6">
    <source>
        <dbReference type="ARBA" id="ARBA00022989"/>
    </source>
</evidence>
<feature type="domain" description="ABC transmembrane type-1" evidence="12">
    <location>
        <begin position="323"/>
        <end position="602"/>
    </location>
</feature>
<keyword evidence="5" id="KW-0067">ATP-binding</keyword>
<dbReference type="InterPro" id="IPR003593">
    <property type="entry name" value="AAA+_ATPase"/>
</dbReference>
<evidence type="ECO:0000313" key="13">
    <source>
        <dbReference type="EMBL" id="CAE8632845.1"/>
    </source>
</evidence>
<evidence type="ECO:0000256" key="5">
    <source>
        <dbReference type="ARBA" id="ARBA00022840"/>
    </source>
</evidence>
<dbReference type="SUPFAM" id="SSF52540">
    <property type="entry name" value="P-loop containing nucleoside triphosphate hydrolases"/>
    <property type="match status" value="1"/>
</dbReference>
<dbReference type="GO" id="GO:0005524">
    <property type="term" value="F:ATP binding"/>
    <property type="evidence" value="ECO:0007669"/>
    <property type="project" value="UniProtKB-KW"/>
</dbReference>
<evidence type="ECO:0000256" key="2">
    <source>
        <dbReference type="ARBA" id="ARBA00022448"/>
    </source>
</evidence>
<dbReference type="Gene3D" id="3.40.50.300">
    <property type="entry name" value="P-loop containing nucleotide triphosphate hydrolases"/>
    <property type="match status" value="1"/>
</dbReference>
<dbReference type="GO" id="GO:0005743">
    <property type="term" value="C:mitochondrial inner membrane"/>
    <property type="evidence" value="ECO:0007669"/>
    <property type="project" value="TreeGrafter"/>
</dbReference>
<feature type="region of interest" description="Disordered" evidence="8">
    <location>
        <begin position="883"/>
        <end position="902"/>
    </location>
</feature>
<dbReference type="OrthoDB" id="6500128at2759"/>
<keyword evidence="3 9" id="KW-0812">Transmembrane</keyword>
<feature type="signal peptide" evidence="10">
    <location>
        <begin position="1"/>
        <end position="20"/>
    </location>
</feature>
<dbReference type="Gene3D" id="1.20.1560.10">
    <property type="entry name" value="ABC transporter type 1, transmembrane domain"/>
    <property type="match status" value="1"/>
</dbReference>
<dbReference type="Pfam" id="PF00664">
    <property type="entry name" value="ABC_membrane"/>
    <property type="match status" value="1"/>
</dbReference>
<dbReference type="InterPro" id="IPR027417">
    <property type="entry name" value="P-loop_NTPase"/>
</dbReference>
<evidence type="ECO:0000256" key="4">
    <source>
        <dbReference type="ARBA" id="ARBA00022741"/>
    </source>
</evidence>
<keyword evidence="7 9" id="KW-0472">Membrane</keyword>
<feature type="transmembrane region" description="Helical" evidence="9">
    <location>
        <begin position="177"/>
        <end position="196"/>
    </location>
</feature>
<dbReference type="PANTHER" id="PTHR43394:SF5">
    <property type="entry name" value="ABC TRANSPORTER B FAMILY"/>
    <property type="match status" value="1"/>
</dbReference>
<protein>
    <recommendedName>
        <fullName evidence="17">ATP-dependent transporter ycf16</fullName>
    </recommendedName>
</protein>
<evidence type="ECO:0000259" key="12">
    <source>
        <dbReference type="PROSITE" id="PS50929"/>
    </source>
</evidence>
<feature type="transmembrane region" description="Helical" evidence="9">
    <location>
        <begin position="145"/>
        <end position="165"/>
    </location>
</feature>
<feature type="transmembrane region" description="Helical" evidence="9">
    <location>
        <begin position="462"/>
        <end position="482"/>
    </location>
</feature>
<dbReference type="SMART" id="SM00382">
    <property type="entry name" value="AAA"/>
    <property type="match status" value="1"/>
</dbReference>
<organism evidence="14 15">
    <name type="scientific">Polarella glacialis</name>
    <name type="common">Dinoflagellate</name>
    <dbReference type="NCBI Taxonomy" id="89957"/>
    <lineage>
        <taxon>Eukaryota</taxon>
        <taxon>Sar</taxon>
        <taxon>Alveolata</taxon>
        <taxon>Dinophyceae</taxon>
        <taxon>Suessiales</taxon>
        <taxon>Suessiaceae</taxon>
        <taxon>Polarella</taxon>
    </lineage>
</organism>
<feature type="transmembrane region" description="Helical" evidence="9">
    <location>
        <begin position="436"/>
        <end position="455"/>
    </location>
</feature>
<dbReference type="OMA" id="MAIRIVN"/>
<accession>A0A813KIR1</accession>
<dbReference type="FunFam" id="3.40.50.300:FF:000836">
    <property type="entry name" value="ABC transporter B family member 25"/>
    <property type="match status" value="1"/>
</dbReference>
<dbReference type="PROSITE" id="PS00211">
    <property type="entry name" value="ABC_TRANSPORTER_1"/>
    <property type="match status" value="1"/>
</dbReference>
<dbReference type="SUPFAM" id="SSF90123">
    <property type="entry name" value="ABC transporter transmembrane region"/>
    <property type="match status" value="1"/>
</dbReference>
<dbReference type="Pfam" id="PF00005">
    <property type="entry name" value="ABC_tran"/>
    <property type="match status" value="1"/>
</dbReference>
<evidence type="ECO:0000256" key="1">
    <source>
        <dbReference type="ARBA" id="ARBA00004141"/>
    </source>
</evidence>
<feature type="compositionally biased region" description="Polar residues" evidence="8">
    <location>
        <begin position="58"/>
        <end position="74"/>
    </location>
</feature>
<evidence type="ECO:0000256" key="8">
    <source>
        <dbReference type="SAM" id="MobiDB-lite"/>
    </source>
</evidence>
<evidence type="ECO:0000256" key="7">
    <source>
        <dbReference type="ARBA" id="ARBA00023136"/>
    </source>
</evidence>
<comment type="subcellular location">
    <subcellularLocation>
        <location evidence="1">Membrane</location>
        <topology evidence="1">Multi-pass membrane protein</topology>
    </subcellularLocation>
</comment>
<keyword evidence="10" id="KW-0732">Signal</keyword>
<dbReference type="InterPro" id="IPR011527">
    <property type="entry name" value="ABC1_TM_dom"/>
</dbReference>
<keyword evidence="6 9" id="KW-1133">Transmembrane helix</keyword>
<dbReference type="EMBL" id="CAJNNW010030887">
    <property type="protein sequence ID" value="CAE8704963.1"/>
    <property type="molecule type" value="Genomic_DNA"/>
</dbReference>
<dbReference type="PANTHER" id="PTHR43394">
    <property type="entry name" value="ATP-DEPENDENT PERMEASE MDL1, MITOCHONDRIAL"/>
    <property type="match status" value="1"/>
</dbReference>
<sequence>MGNLSRVILALSFLVDGVSSLGASPANIGLALARLVALNFLALLATRLGLGSWPCRRPSSSADGEPSSDGTEQPSVRELSALPASGAAMNRALLLEEGIASTPANGSVVSSPSEGDARASKIDATIAEQQNAVAKQQARYMFRNAALVVAYLFVAVSSVWMAIRIVNINVNTSSGQWQAFAEAVCLLMANFEFYLLKGLVIDATSDEPVHLVGMHNHPLYWTNSEGKGFCRCRVCNEKIGEKTGGYLNLQCRNCVPNNWGYGGFNVCVNCYRKRASKLADGQAKDAMSILRGDKGPKPEYKLTPWQYCCRVLVLLRPLAGISAVAMTSVCISQGLSAYLPKCQGDIMNALVSGDREKFHLNITRFVIIVAVISVVSFAKSVAVNTMYTRLYNNMAVGLFKALLRQDVAFYDHTMTGQLTARLTNDLSQATYPIPSIMNSLIANVVMLVVGFSVCLSDSWRLTILAFTFLSPVAYVNGLYARWASSIQASQWTYISDAQGGASQALTNIRTVRSFCAGDAELAKYEGHMRKSMDVGLKNAWGQGGATLLSGFLEQGASFIILYYGGLLVLDHDGFEVGSIITFSYLWNRLSSAFQGLNDNMNAPIKAMSAGQRVFEIMDLQPDISEETGAGPSGSRGMQVDFRDIEFTYQSRPDKVVLKKVNLTLEAGKTLALCGKSGCGKSTISKLLLRMYDPQKGSVLVNNVSLEDLHLPTYRKCIGVVSQETQLFRATIAENITYGMTDSEFTFADVEHAARLANADEFIRTLPEGYKTVIGEGGHDLSGGQKQRLSIARALVRRPQILLLDEATSALDAENEALVQEAIEAMMVEVRGQCTILIIAHRLSTIKDANRIMVLHEGEVVEDGTHEDLLSKDGRYAAMISRQLQGGKDTADDSPAAASREASSKISELFETLPDEERQALLKSLFAMCKGKGKGKAA</sequence>
<dbReference type="Proteomes" id="UP000654075">
    <property type="component" value="Unassembled WGS sequence"/>
</dbReference>
<dbReference type="InterPro" id="IPR039421">
    <property type="entry name" value="Type_1_exporter"/>
</dbReference>
<feature type="chain" id="PRO_5036408967" description="ATP-dependent transporter ycf16" evidence="10">
    <location>
        <begin position="21"/>
        <end position="937"/>
    </location>
</feature>
<dbReference type="InterPro" id="IPR017871">
    <property type="entry name" value="ABC_transporter-like_CS"/>
</dbReference>
<evidence type="ECO:0000256" key="9">
    <source>
        <dbReference type="SAM" id="Phobius"/>
    </source>
</evidence>
<evidence type="ECO:0000259" key="11">
    <source>
        <dbReference type="PROSITE" id="PS50893"/>
    </source>
</evidence>